<dbReference type="STRING" id="272627.CCC_04089"/>
<accession>A0A0C2YWS2</accession>
<organism evidence="1 2">
    <name type="scientific">Paramagnetospirillum magnetotacticum MS-1</name>
    <dbReference type="NCBI Taxonomy" id="272627"/>
    <lineage>
        <taxon>Bacteria</taxon>
        <taxon>Pseudomonadati</taxon>
        <taxon>Pseudomonadota</taxon>
        <taxon>Alphaproteobacteria</taxon>
        <taxon>Rhodospirillales</taxon>
        <taxon>Magnetospirillaceae</taxon>
        <taxon>Paramagnetospirillum</taxon>
    </lineage>
</organism>
<dbReference type="Proteomes" id="UP000031971">
    <property type="component" value="Unassembled WGS sequence"/>
</dbReference>
<evidence type="ECO:0000313" key="1">
    <source>
        <dbReference type="EMBL" id="KIL99573.1"/>
    </source>
</evidence>
<name>A0A0C2YWS2_PARME</name>
<evidence type="ECO:0000313" key="2">
    <source>
        <dbReference type="Proteomes" id="UP000031971"/>
    </source>
</evidence>
<dbReference type="Gene3D" id="3.40.50.2000">
    <property type="entry name" value="Glycogen Phosphorylase B"/>
    <property type="match status" value="1"/>
</dbReference>
<dbReference type="SUPFAM" id="SSF53756">
    <property type="entry name" value="UDP-Glycosyltransferase/glycogen phosphorylase"/>
    <property type="match status" value="1"/>
</dbReference>
<dbReference type="EMBL" id="JXSL01000023">
    <property type="protein sequence ID" value="KIL99573.1"/>
    <property type="molecule type" value="Genomic_DNA"/>
</dbReference>
<protein>
    <submittedName>
        <fullName evidence="1">Glycosyltransferase</fullName>
    </submittedName>
</protein>
<comment type="caution">
    <text evidence="1">The sequence shown here is derived from an EMBL/GenBank/DDBJ whole genome shotgun (WGS) entry which is preliminary data.</text>
</comment>
<dbReference type="PANTHER" id="PTHR46656">
    <property type="entry name" value="PUTATIVE-RELATED"/>
    <property type="match status" value="1"/>
</dbReference>
<keyword evidence="1" id="KW-0808">Transferase</keyword>
<dbReference type="PANTHER" id="PTHR46656:SF3">
    <property type="entry name" value="PUTATIVE-RELATED"/>
    <property type="match status" value="1"/>
</dbReference>
<gene>
    <name evidence="1" type="ORF">CCC_04089</name>
</gene>
<reference evidence="1 2" key="1">
    <citation type="submission" date="2015-01" db="EMBL/GenBank/DDBJ databases">
        <title>Genome Sequence of Magnetospirillum magnetotacticum Strain MS-1.</title>
        <authorList>
            <person name="Marinov G.K."/>
            <person name="Smalley M.D."/>
            <person name="DeSalvo G."/>
        </authorList>
    </citation>
    <scope>NUCLEOTIDE SEQUENCE [LARGE SCALE GENOMIC DNA]</scope>
    <source>
        <strain evidence="1 2">MS-1</strain>
    </source>
</reference>
<dbReference type="GO" id="GO:0016740">
    <property type="term" value="F:transferase activity"/>
    <property type="evidence" value="ECO:0007669"/>
    <property type="project" value="UniProtKB-KW"/>
</dbReference>
<dbReference type="OrthoDB" id="118340at2"/>
<sequence>MSLPLLAAFRSRLAALKYHVTAPKASQLTPDWPMGPPIVGGFLTTPSGIGESARLCLAAFRRLGLFPGEIDLSPRFLPHDRMAPSANAAFGGTGPLVLHVNPPELPAVCAHLGPNILGGRPIIGYWAWELPDIPDDWHRGFAYVHEIWVPSRFTAAAVGRHTDKPVRVVPHPVPSVAAAPHRARFGFPEAACVVMAACDLRSSMARKNPLGALAAFRAAFDDDPSRLLVLKVGGLTGNEAAFETIRRAVDGLGNVLLLTEVLSPEEMDSLIASIDILLSLHRSEGFGLLLAQAMRAGKAVVATDWSGSTDFVTADTAEPVPAHLVTVEDPQRRYGGRNQIWADPDLDESARLLRRLADDPERRIEIGTRARRKIAHWCDDLNYSASLGEPFRRATQRPISAVTNLPSSATR</sequence>
<dbReference type="RefSeq" id="WP_052472962.1">
    <property type="nucleotide sequence ID" value="NZ_JXSL01000023.1"/>
</dbReference>
<dbReference type="AlphaFoldDB" id="A0A0C2YWS2"/>
<dbReference type="Pfam" id="PF13692">
    <property type="entry name" value="Glyco_trans_1_4"/>
    <property type="match status" value="1"/>
</dbReference>
<keyword evidence="2" id="KW-1185">Reference proteome</keyword>
<proteinExistence type="predicted"/>